<dbReference type="EMBL" id="FNXY01000014">
    <property type="protein sequence ID" value="SEJ73264.1"/>
    <property type="molecule type" value="Genomic_DNA"/>
</dbReference>
<dbReference type="Proteomes" id="UP000199532">
    <property type="component" value="Unassembled WGS sequence"/>
</dbReference>
<evidence type="ECO:0000313" key="3">
    <source>
        <dbReference type="Proteomes" id="UP000199532"/>
    </source>
</evidence>
<evidence type="ECO:0000256" key="1">
    <source>
        <dbReference type="SAM" id="SignalP"/>
    </source>
</evidence>
<dbReference type="RefSeq" id="WP_090342509.1">
    <property type="nucleotide sequence ID" value="NZ_FNXY01000014.1"/>
</dbReference>
<protein>
    <recommendedName>
        <fullName evidence="4">Outer membrane protein beta-barrel domain-containing protein</fullName>
    </recommendedName>
</protein>
<evidence type="ECO:0008006" key="4">
    <source>
        <dbReference type="Google" id="ProtNLM"/>
    </source>
</evidence>
<sequence length="247" mass="28076">MKTCSNFIILIIFTCVFTPASAQFKVDLEGGVIPNTKYNRVRIPANGGTQVNLSDELNSKTKVFYRIRLGYTFAKRHNILLLYAPQTLKYNGSFNRNIDFNGQNFTAGSPVDVYYKFNSYRLTYRYNFIEQGRWQVGAGLTAKIRDADVRFKNEITDTHYDNVGFVPIVNFYACYKPNYHWSFLVEGDALAAKQGRAEDIFAGTSYQINSSLGVKLGYRVLEGGADNDKIYNFNWVNYISAGILLSL</sequence>
<accession>A0A1H7B8R0</accession>
<proteinExistence type="predicted"/>
<dbReference type="OrthoDB" id="941853at2"/>
<evidence type="ECO:0000313" key="2">
    <source>
        <dbReference type="EMBL" id="SEJ73264.1"/>
    </source>
</evidence>
<organism evidence="2 3">
    <name type="scientific">Dyadobacter koreensis</name>
    <dbReference type="NCBI Taxonomy" id="408657"/>
    <lineage>
        <taxon>Bacteria</taxon>
        <taxon>Pseudomonadati</taxon>
        <taxon>Bacteroidota</taxon>
        <taxon>Cytophagia</taxon>
        <taxon>Cytophagales</taxon>
        <taxon>Spirosomataceae</taxon>
        <taxon>Dyadobacter</taxon>
    </lineage>
</organism>
<name>A0A1H7B8R0_9BACT</name>
<keyword evidence="1" id="KW-0732">Signal</keyword>
<keyword evidence="3" id="KW-1185">Reference proteome</keyword>
<gene>
    <name evidence="2" type="ORF">SAMN04487995_6170</name>
</gene>
<dbReference type="STRING" id="408657.SAMN04487995_6170"/>
<reference evidence="2 3" key="1">
    <citation type="submission" date="2016-10" db="EMBL/GenBank/DDBJ databases">
        <authorList>
            <person name="de Groot N.N."/>
        </authorList>
    </citation>
    <scope>NUCLEOTIDE SEQUENCE [LARGE SCALE GENOMIC DNA]</scope>
    <source>
        <strain evidence="2 3">DSM 19938</strain>
    </source>
</reference>
<feature type="chain" id="PRO_5011703009" description="Outer membrane protein beta-barrel domain-containing protein" evidence="1">
    <location>
        <begin position="23"/>
        <end position="247"/>
    </location>
</feature>
<dbReference type="AlphaFoldDB" id="A0A1H7B8R0"/>
<feature type="signal peptide" evidence="1">
    <location>
        <begin position="1"/>
        <end position="22"/>
    </location>
</feature>